<dbReference type="Proteomes" id="UP000608522">
    <property type="component" value="Unassembled WGS sequence"/>
</dbReference>
<feature type="compositionally biased region" description="Low complexity" evidence="1">
    <location>
        <begin position="1"/>
        <end position="19"/>
    </location>
</feature>
<proteinExistence type="predicted"/>
<evidence type="ECO:0000313" key="3">
    <source>
        <dbReference type="Proteomes" id="UP000608522"/>
    </source>
</evidence>
<organism evidence="2 3">
    <name type="scientific">Streptomyces spororaveus</name>
    <dbReference type="NCBI Taxonomy" id="284039"/>
    <lineage>
        <taxon>Bacteria</taxon>
        <taxon>Bacillati</taxon>
        <taxon>Actinomycetota</taxon>
        <taxon>Actinomycetes</taxon>
        <taxon>Kitasatosporales</taxon>
        <taxon>Streptomycetaceae</taxon>
        <taxon>Streptomyces</taxon>
    </lineage>
</organism>
<keyword evidence="3" id="KW-1185">Reference proteome</keyword>
<protein>
    <recommendedName>
        <fullName evidence="4">Secreted protein</fullName>
    </recommendedName>
</protein>
<evidence type="ECO:0000313" key="2">
    <source>
        <dbReference type="EMBL" id="GHI81715.1"/>
    </source>
</evidence>
<gene>
    <name evidence="2" type="ORF">Sspor_72760</name>
</gene>
<evidence type="ECO:0000256" key="1">
    <source>
        <dbReference type="SAM" id="MobiDB-lite"/>
    </source>
</evidence>
<accession>A0ABQ3TMR8</accession>
<comment type="caution">
    <text evidence="2">The sequence shown here is derived from an EMBL/GenBank/DDBJ whole genome shotgun (WGS) entry which is preliminary data.</text>
</comment>
<feature type="region of interest" description="Disordered" evidence="1">
    <location>
        <begin position="1"/>
        <end position="21"/>
    </location>
</feature>
<dbReference type="EMBL" id="BNED01000005">
    <property type="protein sequence ID" value="GHI81715.1"/>
    <property type="molecule type" value="Genomic_DNA"/>
</dbReference>
<name>A0ABQ3TMR8_9ACTN</name>
<evidence type="ECO:0008006" key="4">
    <source>
        <dbReference type="Google" id="ProtNLM"/>
    </source>
</evidence>
<reference evidence="3" key="1">
    <citation type="submission" date="2023-07" db="EMBL/GenBank/DDBJ databases">
        <title>Whole genome shotgun sequence of Streptomyces spororaveus NBRC 15456.</title>
        <authorList>
            <person name="Komaki H."/>
            <person name="Tamura T."/>
        </authorList>
    </citation>
    <scope>NUCLEOTIDE SEQUENCE [LARGE SCALE GENOMIC DNA]</scope>
    <source>
        <strain evidence="3">NBRC 15456</strain>
    </source>
</reference>
<sequence>MGCPAAAVAAPTPSQAAAPDSECAGPIMVVSRPGGVWSGPVDCFVRAASTAQRTVGDLRSVRRFPDPGGSQARWGV</sequence>